<evidence type="ECO:0000256" key="1">
    <source>
        <dbReference type="ARBA" id="ARBA00004635"/>
    </source>
</evidence>
<keyword evidence="4" id="KW-0472">Membrane</keyword>
<name>A0A248ULG8_9HYPH</name>
<gene>
    <name evidence="7" type="ORF">CES85_1032</name>
</gene>
<dbReference type="PANTHER" id="PTHR30429">
    <property type="entry name" value="D-METHIONINE-BINDING LIPOPROTEIN METQ"/>
    <property type="match status" value="1"/>
</dbReference>
<dbReference type="Gene3D" id="3.40.190.10">
    <property type="entry name" value="Periplasmic binding protein-like II"/>
    <property type="match status" value="2"/>
</dbReference>
<dbReference type="GO" id="GO:0016020">
    <property type="term" value="C:membrane"/>
    <property type="evidence" value="ECO:0007669"/>
    <property type="project" value="UniProtKB-SubCell"/>
</dbReference>
<dbReference type="Proteomes" id="UP000215256">
    <property type="component" value="Chromosome 1"/>
</dbReference>
<evidence type="ECO:0000256" key="4">
    <source>
        <dbReference type="ARBA" id="ARBA00023136"/>
    </source>
</evidence>
<dbReference type="AlphaFoldDB" id="A0A248ULG8"/>
<evidence type="ECO:0000313" key="8">
    <source>
        <dbReference type="Proteomes" id="UP000215256"/>
    </source>
</evidence>
<accession>A0A248ULG8</accession>
<sequence length="280" mass="30889">MIVLRQSLVQNVLGKPHRRRFLLLSVAMLFGISLPITVHAEDKGTLRIALATSISNQAAEIAVAEAIEQGLNVELVEFSDWNTPNTAVADKTVDANLFQHIPYLNYTNFNTGNGLVPVAPAFSTPFGLYSKKYSKLADLPDNAQIAFSGDVINTGRSLLLLQQAGFLDLKPGTDQRASLEDVLTWKKPLKIVQLDGPQIARSLDDVDAAATYPTFAKLAGLEASSGLIFENEPIYAFQFVTRPELRDDPRLKQFIEIYQNSSAVKAKLYELYGDMVSFPR</sequence>
<dbReference type="InterPro" id="IPR004872">
    <property type="entry name" value="Lipoprotein_NlpA"/>
</dbReference>
<dbReference type="SUPFAM" id="SSF53850">
    <property type="entry name" value="Periplasmic binding protein-like II"/>
    <property type="match status" value="1"/>
</dbReference>
<reference evidence="7 8" key="1">
    <citation type="submission" date="2017-07" db="EMBL/GenBank/DDBJ databases">
        <title>Phylogenetic study on the rhizospheric bacterium Ochrobactrum sp. A44.</title>
        <authorList>
            <person name="Krzyzanowska D.M."/>
            <person name="Ossowicki A."/>
            <person name="Rajewska M."/>
            <person name="Maciag T."/>
            <person name="Kaczynski Z."/>
            <person name="Czerwicka M."/>
            <person name="Jafra S."/>
        </authorList>
    </citation>
    <scope>NUCLEOTIDE SEQUENCE [LARGE SCALE GENOMIC DNA]</scope>
    <source>
        <strain evidence="7 8">A44</strain>
    </source>
</reference>
<comment type="subcellular location">
    <subcellularLocation>
        <location evidence="1">Membrane</location>
        <topology evidence="1">Lipid-anchor</topology>
    </subcellularLocation>
</comment>
<dbReference type="Pfam" id="PF03180">
    <property type="entry name" value="Lipoprotein_9"/>
    <property type="match status" value="1"/>
</dbReference>
<keyword evidence="3" id="KW-0732">Signal</keyword>
<evidence type="ECO:0000256" key="5">
    <source>
        <dbReference type="ARBA" id="ARBA00023139"/>
    </source>
</evidence>
<evidence type="ECO:0000313" key="7">
    <source>
        <dbReference type="EMBL" id="ASV87713.1"/>
    </source>
</evidence>
<organism evidence="7 8">
    <name type="scientific">Ochrobactrum quorumnocens</name>
    <dbReference type="NCBI Taxonomy" id="271865"/>
    <lineage>
        <taxon>Bacteria</taxon>
        <taxon>Pseudomonadati</taxon>
        <taxon>Pseudomonadota</taxon>
        <taxon>Alphaproteobacteria</taxon>
        <taxon>Hyphomicrobiales</taxon>
        <taxon>Brucellaceae</taxon>
        <taxon>Brucella/Ochrobactrum group</taxon>
        <taxon>Ochrobactrum</taxon>
    </lineage>
</organism>
<keyword evidence="5" id="KW-0564">Palmitate</keyword>
<evidence type="ECO:0000256" key="6">
    <source>
        <dbReference type="ARBA" id="ARBA00023288"/>
    </source>
</evidence>
<dbReference type="KEGG" id="och:CES85_1032"/>
<dbReference type="EMBL" id="CP022604">
    <property type="protein sequence ID" value="ASV87713.1"/>
    <property type="molecule type" value="Genomic_DNA"/>
</dbReference>
<evidence type="ECO:0000256" key="2">
    <source>
        <dbReference type="ARBA" id="ARBA00008973"/>
    </source>
</evidence>
<dbReference type="OrthoDB" id="9812878at2"/>
<comment type="similarity">
    <text evidence="2">Belongs to the NlpA lipoprotein family.</text>
</comment>
<keyword evidence="6" id="KW-0449">Lipoprotein</keyword>
<protein>
    <submittedName>
        <fullName evidence="7">NLPA lipofamily protein</fullName>
    </submittedName>
</protein>
<proteinExistence type="inferred from homology"/>
<dbReference type="PANTHER" id="PTHR30429:SF1">
    <property type="entry name" value="D-METHIONINE-BINDING LIPOPROTEIN METQ-RELATED"/>
    <property type="match status" value="1"/>
</dbReference>
<evidence type="ECO:0000256" key="3">
    <source>
        <dbReference type="ARBA" id="ARBA00022729"/>
    </source>
</evidence>